<gene>
    <name evidence="1" type="ORF">WCV65_03470</name>
</gene>
<dbReference type="RefSeq" id="WP_338780091.1">
    <property type="nucleotide sequence ID" value="NZ_CP147407.1"/>
</dbReference>
<evidence type="ECO:0000313" key="2">
    <source>
        <dbReference type="Proteomes" id="UP001377337"/>
    </source>
</evidence>
<name>A0ABZ2NK55_9BACI</name>
<proteinExistence type="predicted"/>
<sequence>MQYERLSDFAEKCPYLLFDFPLYTKVKINTSAETTEDMEILDYNEDDTPNIVRHIHFLENKDVRYLKILATQEKNFYYYCPFCKRKLQIIHKGYKLENELSESLLTTYSYMFSMSDEFEEYDEEAAKVSIKRFEEFTEQLFDENKVLKINLECTSKDKHKLYVIFQLTEDNYLIKVGQYPSILDFDNSLKEYRQVLKDKSVTKELTNAEILKTHNMGVGAFLYLRRIFEKLILEQFEQAKLANDIDVQVFNDASTEDKVKILHEKGYAPTYMAEINPFIYSILSKGVHRLSEKECNLHYDTLKESILLILEEKVAMARKEKLKKLTKNELNKIHTKLSSKSVKLVKEVAATEKIKEL</sequence>
<dbReference type="Proteomes" id="UP001377337">
    <property type="component" value="Chromosome"/>
</dbReference>
<organism evidence="1 2">
    <name type="scientific">Metabacillus sediminis</name>
    <dbReference type="NCBI Taxonomy" id="3117746"/>
    <lineage>
        <taxon>Bacteria</taxon>
        <taxon>Bacillati</taxon>
        <taxon>Bacillota</taxon>
        <taxon>Bacilli</taxon>
        <taxon>Bacillales</taxon>
        <taxon>Bacillaceae</taxon>
        <taxon>Metabacillus</taxon>
    </lineage>
</organism>
<evidence type="ECO:0000313" key="1">
    <source>
        <dbReference type="EMBL" id="WXB97575.1"/>
    </source>
</evidence>
<keyword evidence="2" id="KW-1185">Reference proteome</keyword>
<accession>A0ABZ2NK55</accession>
<reference evidence="1 2" key="1">
    <citation type="submission" date="2024-02" db="EMBL/GenBank/DDBJ databases">
        <title>Seven novel Bacillus-like species.</title>
        <authorList>
            <person name="Liu G."/>
        </authorList>
    </citation>
    <scope>NUCLEOTIDE SEQUENCE [LARGE SCALE GENOMIC DNA]</scope>
    <source>
        <strain evidence="1 2">FJAT-52054</strain>
    </source>
</reference>
<dbReference type="EMBL" id="CP147407">
    <property type="protein sequence ID" value="WXB97575.1"/>
    <property type="molecule type" value="Genomic_DNA"/>
</dbReference>
<protein>
    <submittedName>
        <fullName evidence="1">Uncharacterized protein</fullName>
    </submittedName>
</protein>